<dbReference type="RefSeq" id="WP_147778527.1">
    <property type="nucleotide sequence ID" value="NZ_SAYD01000018.1"/>
</dbReference>
<dbReference type="Proteomes" id="UP000325002">
    <property type="component" value="Unassembled WGS sequence"/>
</dbReference>
<reference evidence="1 2" key="1">
    <citation type="journal article" date="1992" name="Lakartidningen">
        <title>[Penicillin V and not amoxicillin is the first choice preparation in acute otitis].</title>
        <authorList>
            <person name="Kamme C."/>
            <person name="Lundgren K."/>
            <person name="Prellner K."/>
        </authorList>
    </citation>
    <scope>NUCLEOTIDE SEQUENCE [LARGE SCALE GENOMIC DNA]</scope>
    <source>
        <strain evidence="1 2">PC3997IV</strain>
    </source>
</reference>
<name>A0A5C8EQP2_9SPIR</name>
<gene>
    <name evidence="1" type="ORF">EPJ81_08035</name>
</gene>
<sequence>MKKPFNTLNDCFIRYFFRNMRAVATDKGGEKVLLDFINAVMISADMKTFKAVEILNPFNLKKHYKDKETILDVKCITKNGTVVIIEVQLSGNSRFPERILYYWASNYSKLLKKGEQYEELTPVISINLLNFNLSKKNDNVHSCYMIYDTKTERLLTDHLQIHMLELKKFKFKNNNLPKDLNYWLGFFTTKNMEAYMSEIVKEKPIMEEAHKRYNNFIRSRLMMTEYEKKELYQYDKQISLEDKRREGIKEGIKKGKLEGIKVGKLEGIKVGKLEGERDKSISIAKTLKQMNMDDDSISKATGLSIEEIHKLHPDGKKL</sequence>
<accession>A0A5C8EQP2</accession>
<dbReference type="AlphaFoldDB" id="A0A5C8EQP2"/>
<organism evidence="1 2">
    <name type="scientific">Brachyspira aalborgi</name>
    <dbReference type="NCBI Taxonomy" id="29522"/>
    <lineage>
        <taxon>Bacteria</taxon>
        <taxon>Pseudomonadati</taxon>
        <taxon>Spirochaetota</taxon>
        <taxon>Spirochaetia</taxon>
        <taxon>Brachyspirales</taxon>
        <taxon>Brachyspiraceae</taxon>
        <taxon>Brachyspira</taxon>
    </lineage>
</organism>
<dbReference type="InterPro" id="IPR010106">
    <property type="entry name" value="RpnA"/>
</dbReference>
<dbReference type="Pfam" id="PF12784">
    <property type="entry name" value="PDDEXK_2"/>
    <property type="match status" value="1"/>
</dbReference>
<comment type="caution">
    <text evidence="1">The sequence shown here is derived from an EMBL/GenBank/DDBJ whole genome shotgun (WGS) entry which is preliminary data.</text>
</comment>
<evidence type="ECO:0000313" key="1">
    <source>
        <dbReference type="EMBL" id="TXJ39052.1"/>
    </source>
</evidence>
<dbReference type="EMBL" id="SAYD01000018">
    <property type="protein sequence ID" value="TXJ39052.1"/>
    <property type="molecule type" value="Genomic_DNA"/>
</dbReference>
<proteinExistence type="predicted"/>
<evidence type="ECO:0000313" key="2">
    <source>
        <dbReference type="Proteomes" id="UP000325002"/>
    </source>
</evidence>
<protein>
    <submittedName>
        <fullName evidence="1">Rpn family recombination-promoting nuclease/putative transposase</fullName>
    </submittedName>
</protein>
<dbReference type="PANTHER" id="PTHR41317:SF1">
    <property type="entry name" value="PD-(D_E)XK NUCLEASE FAMILY TRANSPOSASE"/>
    <property type="match status" value="1"/>
</dbReference>
<dbReference type="PANTHER" id="PTHR41317">
    <property type="entry name" value="PD-(D_E)XK NUCLEASE FAMILY TRANSPOSASE"/>
    <property type="match status" value="1"/>
</dbReference>
<dbReference type="NCBIfam" id="TIGR01784">
    <property type="entry name" value="T_den_put_tspse"/>
    <property type="match status" value="1"/>
</dbReference>